<dbReference type="Pfam" id="PF00583">
    <property type="entry name" value="Acetyltransf_1"/>
    <property type="match status" value="1"/>
</dbReference>
<dbReference type="InterPro" id="IPR050680">
    <property type="entry name" value="YpeA/RimI_acetyltransf"/>
</dbReference>
<evidence type="ECO:0000259" key="3">
    <source>
        <dbReference type="PROSITE" id="PS51186"/>
    </source>
</evidence>
<dbReference type="PANTHER" id="PTHR43420:SF47">
    <property type="entry name" value="N-ACETYLTRANSFERASE DOMAIN-CONTAINING PROTEIN"/>
    <property type="match status" value="1"/>
</dbReference>
<dbReference type="Gene3D" id="3.40.630.30">
    <property type="match status" value="1"/>
</dbReference>
<dbReference type="Proteomes" id="UP001240250">
    <property type="component" value="Unassembled WGS sequence"/>
</dbReference>
<keyword evidence="1" id="KW-0808">Transferase</keyword>
<dbReference type="SUPFAM" id="SSF55729">
    <property type="entry name" value="Acyl-CoA N-acyltransferases (Nat)"/>
    <property type="match status" value="2"/>
</dbReference>
<dbReference type="CDD" id="cd04301">
    <property type="entry name" value="NAT_SF"/>
    <property type="match status" value="2"/>
</dbReference>
<reference evidence="4 5" key="1">
    <citation type="submission" date="2023-07" db="EMBL/GenBank/DDBJ databases">
        <title>Sequencing the genomes of 1000 actinobacteria strains.</title>
        <authorList>
            <person name="Klenk H.-P."/>
        </authorList>
    </citation>
    <scope>NUCLEOTIDE SEQUENCE [LARGE SCALE GENOMIC DNA]</scope>
    <source>
        <strain evidence="4 5">DSM 14785</strain>
    </source>
</reference>
<keyword evidence="2" id="KW-0012">Acyltransferase</keyword>
<dbReference type="EMBL" id="JAUSVM010000001">
    <property type="protein sequence ID" value="MDQ0426807.1"/>
    <property type="molecule type" value="Genomic_DNA"/>
</dbReference>
<feature type="domain" description="N-acetyltransferase" evidence="3">
    <location>
        <begin position="27"/>
        <end position="191"/>
    </location>
</feature>
<organism evidence="4 5">
    <name type="scientific">Cellulomonas iranensis</name>
    <dbReference type="NCBI Taxonomy" id="76862"/>
    <lineage>
        <taxon>Bacteria</taxon>
        <taxon>Bacillati</taxon>
        <taxon>Actinomycetota</taxon>
        <taxon>Actinomycetes</taxon>
        <taxon>Micrococcales</taxon>
        <taxon>Cellulomonadaceae</taxon>
        <taxon>Cellulomonas</taxon>
    </lineage>
</organism>
<evidence type="ECO:0000256" key="2">
    <source>
        <dbReference type="ARBA" id="ARBA00023315"/>
    </source>
</evidence>
<feature type="domain" description="N-acetyltransferase" evidence="3">
    <location>
        <begin position="193"/>
        <end position="341"/>
    </location>
</feature>
<dbReference type="Pfam" id="PF13508">
    <property type="entry name" value="Acetyltransf_7"/>
    <property type="match status" value="1"/>
</dbReference>
<comment type="caution">
    <text evidence="4">The sequence shown here is derived from an EMBL/GenBank/DDBJ whole genome shotgun (WGS) entry which is preliminary data.</text>
</comment>
<keyword evidence="5" id="KW-1185">Reference proteome</keyword>
<gene>
    <name evidence="4" type="ORF">JO380_003188</name>
</gene>
<dbReference type="InterPro" id="IPR016181">
    <property type="entry name" value="Acyl_CoA_acyltransferase"/>
</dbReference>
<dbReference type="PROSITE" id="PS51186">
    <property type="entry name" value="GNAT"/>
    <property type="match status" value="2"/>
</dbReference>
<dbReference type="PANTHER" id="PTHR43420">
    <property type="entry name" value="ACETYLTRANSFERASE"/>
    <property type="match status" value="1"/>
</dbReference>
<accession>A0ABU0GN80</accession>
<protein>
    <submittedName>
        <fullName evidence="4">Mycothiol synthase</fullName>
    </submittedName>
</protein>
<evidence type="ECO:0000313" key="4">
    <source>
        <dbReference type="EMBL" id="MDQ0426807.1"/>
    </source>
</evidence>
<name>A0ABU0GN80_9CELL</name>
<proteinExistence type="predicted"/>
<dbReference type="InterPro" id="IPR000182">
    <property type="entry name" value="GNAT_dom"/>
</dbReference>
<evidence type="ECO:0000256" key="1">
    <source>
        <dbReference type="ARBA" id="ARBA00022679"/>
    </source>
</evidence>
<evidence type="ECO:0000313" key="5">
    <source>
        <dbReference type="Proteomes" id="UP001240250"/>
    </source>
</evidence>
<sequence length="341" mass="36994">MTDTLAPIAVRVAPPTDVPLPAAELGLTWRAMAPADVDGVTALMVRGQEADGLPYRTSAAEVAQELEGDWRDVARDTLLGLDDTGTPRAVARVDTSPGDRRVVRAFVEGAVDPAWRGRGIGRALVAWAQARARQVLAASGKELPARIVTFVDDATPDAVRLYRAAGFTPIRYYTHMRRSLDVALPDVPDVDGLRVVPWAPELDDAVRVAHNEVFADHWGSEPRTPEQWARSKAMFAPTWSFVALDDAGEVVGYAVSGRYEEDWPAAGYPSGYTELLGVRRAWRGRRVAVALLTAVMRAYAADGMRYAELEVDTANPSGAHGLYADLGYEVAHSSTMLSIEL</sequence>
<dbReference type="RefSeq" id="WP_070319814.1">
    <property type="nucleotide sequence ID" value="NZ_JAUSVM010000001.1"/>
</dbReference>